<evidence type="ECO:0000256" key="2">
    <source>
        <dbReference type="ARBA" id="ARBA00022692"/>
    </source>
</evidence>
<evidence type="ECO:0000256" key="1">
    <source>
        <dbReference type="ARBA" id="ARBA00004141"/>
    </source>
</evidence>
<protein>
    <submittedName>
        <fullName evidence="8">FUSC family protein</fullName>
    </submittedName>
</protein>
<dbReference type="InterPro" id="IPR049453">
    <property type="entry name" value="Memb_transporter_dom"/>
</dbReference>
<feature type="transmembrane region" description="Helical" evidence="6">
    <location>
        <begin position="435"/>
        <end position="452"/>
    </location>
</feature>
<evidence type="ECO:0000256" key="6">
    <source>
        <dbReference type="SAM" id="Phobius"/>
    </source>
</evidence>
<keyword evidence="4 6" id="KW-0472">Membrane</keyword>
<dbReference type="RefSeq" id="WP_220165656.1">
    <property type="nucleotide sequence ID" value="NZ_JAIBOA010000005.1"/>
</dbReference>
<feature type="transmembrane region" description="Helical" evidence="6">
    <location>
        <begin position="29"/>
        <end position="49"/>
    </location>
</feature>
<keyword evidence="2 6" id="KW-0812">Transmembrane</keyword>
<dbReference type="Proteomes" id="UP000774570">
    <property type="component" value="Unassembled WGS sequence"/>
</dbReference>
<feature type="transmembrane region" description="Helical" evidence="6">
    <location>
        <begin position="153"/>
        <end position="176"/>
    </location>
</feature>
<feature type="compositionally biased region" description="Basic and acidic residues" evidence="5">
    <location>
        <begin position="540"/>
        <end position="553"/>
    </location>
</feature>
<dbReference type="Pfam" id="PF13515">
    <property type="entry name" value="FUSC_2"/>
    <property type="match status" value="1"/>
</dbReference>
<gene>
    <name evidence="8" type="ORF">K1Y72_10775</name>
</gene>
<sequence>MSALPSPSRSLRPLPVRGLLRLRGRGDTWYKPAFSAAAALALPGAVMLAVGRLDLMLYISAGSLCALYAHGQPYAARARTLGWVAAGMGASVAAALCTAAATDATWARVAVAALIAAVHKAVCDATRIGPPANVIFTFIAASCAFLPQRAADVPAHLALVLAGAAVAWLVGMAPALRRPDGPERIAVARALEAVARHRADPAPAHRHAAAGAINAAWHTLFQVPGSAPGRALLERLVVRAEAAMAGAPGDARRLVRWAGELRAGARPDVPGPSPEEARELAGIAADRRAPHGPRGVRGLLAALGPGSPLPPVAARVALGSAVAGWASMLLGVGRPYWAVVTAASVFQANITLSWGRAVQRVVGNLAGLVLFAALLPVTRTGAVALLLVVLAFQIGAEYGMSRNYWLGSVFVTPMALTMVEFAGYQDPGPLISERALDSLLGAAAGLLCCALVPNRRAGGRVGAALERLTAATRAAGPAASGTRREIAAARDRVATALVDLRDTVEVASGEWWQGALPEERIERAERDGHRVLAGLRPAPARHDPTTVPEEGRP</sequence>
<feature type="transmembrane region" description="Helical" evidence="6">
    <location>
        <begin position="83"/>
        <end position="101"/>
    </location>
</feature>
<proteinExistence type="predicted"/>
<dbReference type="EMBL" id="JAIBOA010000005">
    <property type="protein sequence ID" value="MBW8482854.1"/>
    <property type="molecule type" value="Genomic_DNA"/>
</dbReference>
<reference evidence="8 9" key="1">
    <citation type="submission" date="2021-07" db="EMBL/GenBank/DDBJ databases">
        <title>Actinomadura sp. PM05-2 isolated from lichen.</title>
        <authorList>
            <person name="Somphong A."/>
            <person name="Phongsopitanun W."/>
            <person name="Tanasupawat S."/>
            <person name="Peongsungnone V."/>
        </authorList>
    </citation>
    <scope>NUCLEOTIDE SEQUENCE [LARGE SCALE GENOMIC DNA]</scope>
    <source>
        <strain evidence="8 9">PM05-2</strain>
    </source>
</reference>
<evidence type="ECO:0000256" key="4">
    <source>
        <dbReference type="ARBA" id="ARBA00023136"/>
    </source>
</evidence>
<keyword evidence="3 6" id="KW-1133">Transmembrane helix</keyword>
<evidence type="ECO:0000256" key="5">
    <source>
        <dbReference type="SAM" id="MobiDB-lite"/>
    </source>
</evidence>
<comment type="subcellular location">
    <subcellularLocation>
        <location evidence="1">Membrane</location>
        <topology evidence="1">Multi-pass membrane protein</topology>
    </subcellularLocation>
</comment>
<accession>A0ABS7FR16</accession>
<feature type="domain" description="Integral membrane bound transporter" evidence="7">
    <location>
        <begin position="323"/>
        <end position="448"/>
    </location>
</feature>
<feature type="region of interest" description="Disordered" evidence="5">
    <location>
        <begin position="528"/>
        <end position="553"/>
    </location>
</feature>
<keyword evidence="9" id="KW-1185">Reference proteome</keyword>
<feature type="transmembrane region" description="Helical" evidence="6">
    <location>
        <begin position="366"/>
        <end position="392"/>
    </location>
</feature>
<evidence type="ECO:0000313" key="9">
    <source>
        <dbReference type="Proteomes" id="UP000774570"/>
    </source>
</evidence>
<evidence type="ECO:0000256" key="3">
    <source>
        <dbReference type="ARBA" id="ARBA00022989"/>
    </source>
</evidence>
<feature type="transmembrane region" description="Helical" evidence="6">
    <location>
        <begin position="404"/>
        <end position="423"/>
    </location>
</feature>
<feature type="transmembrane region" description="Helical" evidence="6">
    <location>
        <begin position="336"/>
        <end position="354"/>
    </location>
</feature>
<comment type="caution">
    <text evidence="8">The sequence shown here is derived from an EMBL/GenBank/DDBJ whole genome shotgun (WGS) entry which is preliminary data.</text>
</comment>
<name>A0ABS7FR16_9ACTN</name>
<evidence type="ECO:0000313" key="8">
    <source>
        <dbReference type="EMBL" id="MBW8482854.1"/>
    </source>
</evidence>
<organism evidence="8 9">
    <name type="scientific">Actinomadura parmotrematis</name>
    <dbReference type="NCBI Taxonomy" id="2864039"/>
    <lineage>
        <taxon>Bacteria</taxon>
        <taxon>Bacillati</taxon>
        <taxon>Actinomycetota</taxon>
        <taxon>Actinomycetes</taxon>
        <taxon>Streptosporangiales</taxon>
        <taxon>Thermomonosporaceae</taxon>
        <taxon>Actinomadura</taxon>
    </lineage>
</organism>
<evidence type="ECO:0000259" key="7">
    <source>
        <dbReference type="Pfam" id="PF13515"/>
    </source>
</evidence>